<organism evidence="2 3">
    <name type="scientific">Rhodocollybia butyracea</name>
    <dbReference type="NCBI Taxonomy" id="206335"/>
    <lineage>
        <taxon>Eukaryota</taxon>
        <taxon>Fungi</taxon>
        <taxon>Dikarya</taxon>
        <taxon>Basidiomycota</taxon>
        <taxon>Agaricomycotina</taxon>
        <taxon>Agaricomycetes</taxon>
        <taxon>Agaricomycetidae</taxon>
        <taxon>Agaricales</taxon>
        <taxon>Marasmiineae</taxon>
        <taxon>Omphalotaceae</taxon>
        <taxon>Rhodocollybia</taxon>
    </lineage>
</organism>
<dbReference type="OrthoDB" id="332281at2759"/>
<feature type="domain" description="COG complex component COG2 C-terminal" evidence="1">
    <location>
        <begin position="17"/>
        <end position="133"/>
    </location>
</feature>
<evidence type="ECO:0000313" key="3">
    <source>
        <dbReference type="Proteomes" id="UP000772434"/>
    </source>
</evidence>
<dbReference type="Proteomes" id="UP000772434">
    <property type="component" value="Unassembled WGS sequence"/>
</dbReference>
<evidence type="ECO:0000313" key="2">
    <source>
        <dbReference type="EMBL" id="KAF9037913.1"/>
    </source>
</evidence>
<dbReference type="AlphaFoldDB" id="A0A9P5TWE7"/>
<dbReference type="EMBL" id="JADNRY010000593">
    <property type="protein sequence ID" value="KAF9037913.1"/>
    <property type="molecule type" value="Genomic_DNA"/>
</dbReference>
<keyword evidence="3" id="KW-1185">Reference proteome</keyword>
<reference evidence="2" key="1">
    <citation type="submission" date="2020-11" db="EMBL/GenBank/DDBJ databases">
        <authorList>
            <consortium name="DOE Joint Genome Institute"/>
            <person name="Ahrendt S."/>
            <person name="Riley R."/>
            <person name="Andreopoulos W."/>
            <person name="Labutti K."/>
            <person name="Pangilinan J."/>
            <person name="Ruiz-Duenas F.J."/>
            <person name="Barrasa J.M."/>
            <person name="Sanchez-Garcia M."/>
            <person name="Camarero S."/>
            <person name="Miyauchi S."/>
            <person name="Serrano A."/>
            <person name="Linde D."/>
            <person name="Babiker R."/>
            <person name="Drula E."/>
            <person name="Ayuso-Fernandez I."/>
            <person name="Pacheco R."/>
            <person name="Padilla G."/>
            <person name="Ferreira P."/>
            <person name="Barriuso J."/>
            <person name="Kellner H."/>
            <person name="Castanera R."/>
            <person name="Alfaro M."/>
            <person name="Ramirez L."/>
            <person name="Pisabarro A.G."/>
            <person name="Kuo A."/>
            <person name="Tritt A."/>
            <person name="Lipzen A."/>
            <person name="He G."/>
            <person name="Yan M."/>
            <person name="Ng V."/>
            <person name="Cullen D."/>
            <person name="Martin F."/>
            <person name="Rosso M.-N."/>
            <person name="Henrissat B."/>
            <person name="Hibbett D."/>
            <person name="Martinez A.T."/>
            <person name="Grigoriev I.V."/>
        </authorList>
    </citation>
    <scope>NUCLEOTIDE SEQUENCE</scope>
    <source>
        <strain evidence="2">AH 40177</strain>
    </source>
</reference>
<accession>A0A9P5TWE7</accession>
<dbReference type="Pfam" id="PF12022">
    <property type="entry name" value="COG2_C"/>
    <property type="match status" value="1"/>
</dbReference>
<dbReference type="InterPro" id="IPR009316">
    <property type="entry name" value="COG2"/>
</dbReference>
<feature type="non-terminal residue" evidence="2">
    <location>
        <position position="172"/>
    </location>
</feature>
<dbReference type="GO" id="GO:0017119">
    <property type="term" value="C:Golgi transport complex"/>
    <property type="evidence" value="ECO:0007669"/>
    <property type="project" value="TreeGrafter"/>
</dbReference>
<protein>
    <recommendedName>
        <fullName evidence="1">COG complex component COG2 C-terminal domain-containing protein</fullName>
    </recommendedName>
</protein>
<dbReference type="InterPro" id="IPR024603">
    <property type="entry name" value="COG_complex_COG2_C"/>
</dbReference>
<dbReference type="PANTHER" id="PTHR12961">
    <property type="entry name" value="CONSERVED OLIGOMERIC GOLGI COMPLEX COMPONENT 2"/>
    <property type="match status" value="1"/>
</dbReference>
<dbReference type="GO" id="GO:0016020">
    <property type="term" value="C:membrane"/>
    <property type="evidence" value="ECO:0007669"/>
    <property type="project" value="InterPro"/>
</dbReference>
<dbReference type="GO" id="GO:0015031">
    <property type="term" value="P:protein transport"/>
    <property type="evidence" value="ECO:0007669"/>
    <property type="project" value="InterPro"/>
</dbReference>
<sequence>MMLPEPDEIEEELTPQDALENISLAISALIVPMSSTVRCVVPLSAVKKIRTDLRAKTNKQLPMEPHPWVSSILRPVKVFFGITGSDGVGVALKNDYLDLWAIKYLRTYISHVSTLKKAEESLRRLKRGTKSTGFSFRDEEPLGKDATTLGIRPENNHAFEFVALSNLVQTND</sequence>
<evidence type="ECO:0000259" key="1">
    <source>
        <dbReference type="Pfam" id="PF12022"/>
    </source>
</evidence>
<dbReference type="GO" id="GO:0006891">
    <property type="term" value="P:intra-Golgi vesicle-mediated transport"/>
    <property type="evidence" value="ECO:0007669"/>
    <property type="project" value="TreeGrafter"/>
</dbReference>
<comment type="caution">
    <text evidence="2">The sequence shown here is derived from an EMBL/GenBank/DDBJ whole genome shotgun (WGS) entry which is preliminary data.</text>
</comment>
<proteinExistence type="predicted"/>
<name>A0A9P5TWE7_9AGAR</name>
<dbReference type="GO" id="GO:0007030">
    <property type="term" value="P:Golgi organization"/>
    <property type="evidence" value="ECO:0007669"/>
    <property type="project" value="InterPro"/>
</dbReference>
<gene>
    <name evidence="2" type="ORF">BDP27DRAFT_1347946</name>
</gene>
<dbReference type="PANTHER" id="PTHR12961:SF0">
    <property type="entry name" value="CONSERVED OLIGOMERIC GOLGI COMPLEX SUBUNIT 2"/>
    <property type="match status" value="1"/>
</dbReference>